<accession>Q5N8E3</accession>
<evidence type="ECO:0000313" key="2">
    <source>
        <dbReference type="EMBL" id="BAD81528.1"/>
    </source>
</evidence>
<reference evidence="4" key="3">
    <citation type="journal article" date="2008" name="Nucleic Acids Res.">
        <title>The rice annotation project database (RAP-DB): 2008 update.</title>
        <authorList>
            <consortium name="The rice annotation project (RAP)"/>
        </authorList>
    </citation>
    <scope>GENOME REANNOTATION</scope>
    <source>
        <strain evidence="4">cv. Nipponbare</strain>
    </source>
</reference>
<dbReference type="AlphaFoldDB" id="Q5N8E3"/>
<feature type="region of interest" description="Disordered" evidence="1">
    <location>
        <begin position="1"/>
        <end position="29"/>
    </location>
</feature>
<organism evidence="2">
    <name type="scientific">Oryza sativa subsp. japonica</name>
    <name type="common">Rice</name>
    <dbReference type="NCBI Taxonomy" id="39947"/>
    <lineage>
        <taxon>Eukaryota</taxon>
        <taxon>Viridiplantae</taxon>
        <taxon>Streptophyta</taxon>
        <taxon>Embryophyta</taxon>
        <taxon>Tracheophyta</taxon>
        <taxon>Spermatophyta</taxon>
        <taxon>Magnoliopsida</taxon>
        <taxon>Liliopsida</taxon>
        <taxon>Poales</taxon>
        <taxon>Poaceae</taxon>
        <taxon>BOP clade</taxon>
        <taxon>Oryzoideae</taxon>
        <taxon>Oryzeae</taxon>
        <taxon>Oryzinae</taxon>
        <taxon>Oryza</taxon>
        <taxon>Oryza sativa</taxon>
    </lineage>
</organism>
<gene>
    <name evidence="3" type="ORF">B1142C05.5</name>
    <name evidence="2" type="ORF">P0456F08.30</name>
</gene>
<dbReference type="Proteomes" id="UP000000763">
    <property type="component" value="Chromosome 1"/>
</dbReference>
<proteinExistence type="predicted"/>
<dbReference type="EMBL" id="AP002901">
    <property type="protein sequence ID" value="BAD81528.1"/>
    <property type="molecule type" value="Genomic_DNA"/>
</dbReference>
<sequence>MRGGAVSGGDSRERESCGHDARATPVRREPYRFPRRKFVRAGEIGSAPARTHFLRRPFHRGSGTPPHLGVAAANARYDGTSRQNSAALATATADGARDLANVTRFKHGRGREHVGRGGGRCTVHPAARLVGPIRPLTRGVAEYGWRWCIGLELANHPVMN</sequence>
<protein>
    <submittedName>
        <fullName evidence="2">Uncharacterized protein</fullName>
    </submittedName>
</protein>
<feature type="compositionally biased region" description="Basic and acidic residues" evidence="1">
    <location>
        <begin position="10"/>
        <end position="29"/>
    </location>
</feature>
<reference evidence="4" key="2">
    <citation type="journal article" date="2005" name="Nature">
        <title>The map-based sequence of the rice genome.</title>
        <authorList>
            <consortium name="International rice genome sequencing project (IRGSP)"/>
            <person name="Matsumoto T."/>
            <person name="Wu J."/>
            <person name="Kanamori H."/>
            <person name="Katayose Y."/>
            <person name="Fujisawa M."/>
            <person name="Namiki N."/>
            <person name="Mizuno H."/>
            <person name="Yamamoto K."/>
            <person name="Antonio B.A."/>
            <person name="Baba T."/>
            <person name="Sakata K."/>
            <person name="Nagamura Y."/>
            <person name="Aoki H."/>
            <person name="Arikawa K."/>
            <person name="Arita K."/>
            <person name="Bito T."/>
            <person name="Chiden Y."/>
            <person name="Fujitsuka N."/>
            <person name="Fukunaka R."/>
            <person name="Hamada M."/>
            <person name="Harada C."/>
            <person name="Hayashi A."/>
            <person name="Hijishita S."/>
            <person name="Honda M."/>
            <person name="Hosokawa S."/>
            <person name="Ichikawa Y."/>
            <person name="Idonuma A."/>
            <person name="Iijima M."/>
            <person name="Ikeda M."/>
            <person name="Ikeno M."/>
            <person name="Ito K."/>
            <person name="Ito S."/>
            <person name="Ito T."/>
            <person name="Ito Y."/>
            <person name="Ito Y."/>
            <person name="Iwabuchi A."/>
            <person name="Kamiya K."/>
            <person name="Karasawa W."/>
            <person name="Kurita K."/>
            <person name="Katagiri S."/>
            <person name="Kikuta A."/>
            <person name="Kobayashi H."/>
            <person name="Kobayashi N."/>
            <person name="Machita K."/>
            <person name="Maehara T."/>
            <person name="Masukawa M."/>
            <person name="Mizubayashi T."/>
            <person name="Mukai Y."/>
            <person name="Nagasaki H."/>
            <person name="Nagata Y."/>
            <person name="Naito S."/>
            <person name="Nakashima M."/>
            <person name="Nakama Y."/>
            <person name="Nakamichi Y."/>
            <person name="Nakamura M."/>
            <person name="Meguro A."/>
            <person name="Negishi M."/>
            <person name="Ohta I."/>
            <person name="Ohta T."/>
            <person name="Okamoto M."/>
            <person name="Ono N."/>
            <person name="Saji S."/>
            <person name="Sakaguchi M."/>
            <person name="Sakai K."/>
            <person name="Shibata M."/>
            <person name="Shimokawa T."/>
            <person name="Song J."/>
            <person name="Takazaki Y."/>
            <person name="Terasawa K."/>
            <person name="Tsugane M."/>
            <person name="Tsuji K."/>
            <person name="Ueda S."/>
            <person name="Waki K."/>
            <person name="Yamagata H."/>
            <person name="Yamamoto M."/>
            <person name="Yamamoto S."/>
            <person name="Yamane H."/>
            <person name="Yoshiki S."/>
            <person name="Yoshihara R."/>
            <person name="Yukawa K."/>
            <person name="Zhong H."/>
            <person name="Yano M."/>
            <person name="Yuan Q."/>
            <person name="Ouyang S."/>
            <person name="Liu J."/>
            <person name="Jones K.M."/>
            <person name="Gansberger K."/>
            <person name="Moffat K."/>
            <person name="Hill J."/>
            <person name="Bera J."/>
            <person name="Fadrosh D."/>
            <person name="Jin S."/>
            <person name="Johri S."/>
            <person name="Kim M."/>
            <person name="Overton L."/>
            <person name="Reardon M."/>
            <person name="Tsitrin T."/>
            <person name="Vuong H."/>
            <person name="Weaver B."/>
            <person name="Ciecko A."/>
            <person name="Tallon L."/>
            <person name="Jackson J."/>
            <person name="Pai G."/>
            <person name="Aken S.V."/>
            <person name="Utterback T."/>
            <person name="Reidmuller S."/>
            <person name="Feldblyum T."/>
            <person name="Hsiao J."/>
            <person name="Zismann V."/>
            <person name="Iobst S."/>
            <person name="de Vazeille A.R."/>
            <person name="Buell C.R."/>
            <person name="Ying K."/>
            <person name="Li Y."/>
            <person name="Lu T."/>
            <person name="Huang Y."/>
            <person name="Zhao Q."/>
            <person name="Feng Q."/>
            <person name="Zhang L."/>
            <person name="Zhu J."/>
            <person name="Weng Q."/>
            <person name="Mu J."/>
            <person name="Lu Y."/>
            <person name="Fan D."/>
            <person name="Liu Y."/>
            <person name="Guan J."/>
            <person name="Zhang Y."/>
            <person name="Yu S."/>
            <person name="Liu X."/>
            <person name="Zhang Y."/>
            <person name="Hong G."/>
            <person name="Han B."/>
            <person name="Choisne N."/>
            <person name="Demange N."/>
            <person name="Orjeda G."/>
            <person name="Samain S."/>
            <person name="Cattolico L."/>
            <person name="Pelletier E."/>
            <person name="Couloux A."/>
            <person name="Segurens B."/>
            <person name="Wincker P."/>
            <person name="D'Hont A."/>
            <person name="Scarpelli C."/>
            <person name="Weissenbach J."/>
            <person name="Salanoubat M."/>
            <person name="Quetier F."/>
            <person name="Yu Y."/>
            <person name="Kim H.R."/>
            <person name="Rambo T."/>
            <person name="Currie J."/>
            <person name="Collura K."/>
            <person name="Luo M."/>
            <person name="Yang T."/>
            <person name="Ammiraju J.S.S."/>
            <person name="Engler F."/>
            <person name="Soderlund C."/>
            <person name="Wing R.A."/>
            <person name="Palmer L.E."/>
            <person name="de la Bastide M."/>
            <person name="Spiegel L."/>
            <person name="Nascimento L."/>
            <person name="Zutavern T."/>
            <person name="O'Shaughnessy A."/>
            <person name="Dike S."/>
            <person name="Dedhia N."/>
            <person name="Preston R."/>
            <person name="Balija V."/>
            <person name="McCombie W.R."/>
            <person name="Chow T."/>
            <person name="Chen H."/>
            <person name="Chung M."/>
            <person name="Chen C."/>
            <person name="Shaw J."/>
            <person name="Wu H."/>
            <person name="Hsiao K."/>
            <person name="Chao Y."/>
            <person name="Chu M."/>
            <person name="Cheng C."/>
            <person name="Hour A."/>
            <person name="Lee P."/>
            <person name="Lin S."/>
            <person name="Lin Y."/>
            <person name="Liou J."/>
            <person name="Liu S."/>
            <person name="Hsing Y."/>
            <person name="Raghuvanshi S."/>
            <person name="Mohanty A."/>
            <person name="Bharti A.K."/>
            <person name="Gaur A."/>
            <person name="Gupta V."/>
            <person name="Kumar D."/>
            <person name="Ravi V."/>
            <person name="Vij S."/>
            <person name="Kapur A."/>
            <person name="Khurana P."/>
            <person name="Khurana P."/>
            <person name="Khurana J.P."/>
            <person name="Tyagi A.K."/>
            <person name="Gaikwad K."/>
            <person name="Singh A."/>
            <person name="Dalal V."/>
            <person name="Srivastava S."/>
            <person name="Dixit A."/>
            <person name="Pal A.K."/>
            <person name="Ghazi I.A."/>
            <person name="Yadav M."/>
            <person name="Pandit A."/>
            <person name="Bhargava A."/>
            <person name="Sureshbabu K."/>
            <person name="Batra K."/>
            <person name="Sharma T.R."/>
            <person name="Mohapatra T."/>
            <person name="Singh N.K."/>
            <person name="Messing J."/>
            <person name="Nelson A.B."/>
            <person name="Fuks G."/>
            <person name="Kavchok S."/>
            <person name="Keizer G."/>
            <person name="Linton E."/>
            <person name="Llaca V."/>
            <person name="Song R."/>
            <person name="Tanyolac B."/>
            <person name="Young S."/>
            <person name="Ho-Il K."/>
            <person name="Hahn J.H."/>
            <person name="Sangsakoo G."/>
            <person name="Vanavichit A."/>
            <person name="de Mattos Luiz.A.T."/>
            <person name="Zimmer P.D."/>
            <person name="Malone G."/>
            <person name="Dellagostin O."/>
            <person name="de Oliveira A.C."/>
            <person name="Bevan M."/>
            <person name="Bancroft I."/>
            <person name="Minx P."/>
            <person name="Cordum H."/>
            <person name="Wilson R."/>
            <person name="Cheng Z."/>
            <person name="Jin W."/>
            <person name="Jiang J."/>
            <person name="Leong S.A."/>
            <person name="Iwama H."/>
            <person name="Gojobori T."/>
            <person name="Itoh T."/>
            <person name="Niimura Y."/>
            <person name="Fujii Y."/>
            <person name="Habara T."/>
            <person name="Sakai H."/>
            <person name="Sato Y."/>
            <person name="Wilson G."/>
            <person name="Kumar K."/>
            <person name="McCouch S."/>
            <person name="Juretic N."/>
            <person name="Hoen D."/>
            <person name="Wright S."/>
            <person name="Bruskiewich R."/>
            <person name="Bureau T."/>
            <person name="Miyao A."/>
            <person name="Hirochika H."/>
            <person name="Nishikawa T."/>
            <person name="Kadowaki K."/>
            <person name="Sugiura M."/>
            <person name="Burr B."/>
            <person name="Sasaki T."/>
        </authorList>
    </citation>
    <scope>NUCLEOTIDE SEQUENCE [LARGE SCALE GENOMIC DNA]</scope>
    <source>
        <strain evidence="4">cv. Nipponbare</strain>
    </source>
</reference>
<name>Q5N8E3_ORYSJ</name>
<evidence type="ECO:0000256" key="1">
    <source>
        <dbReference type="SAM" id="MobiDB-lite"/>
    </source>
</evidence>
<dbReference type="EMBL" id="AP003410">
    <property type="protein sequence ID" value="BAD82263.1"/>
    <property type="molecule type" value="Genomic_DNA"/>
</dbReference>
<evidence type="ECO:0000313" key="3">
    <source>
        <dbReference type="EMBL" id="BAD82263.1"/>
    </source>
</evidence>
<reference evidence="2" key="1">
    <citation type="journal article" date="2002" name="Nature">
        <title>The genome sequence and structure of rice chromosome 1.</title>
        <authorList>
            <person name="Sasaki T."/>
            <person name="Matsumoto T."/>
            <person name="Yamamoto K."/>
            <person name="Sakata K."/>
            <person name="Baba T."/>
            <person name="Katayose Y."/>
            <person name="Wu J."/>
            <person name="Niimura Y."/>
            <person name="Cheng Z."/>
            <person name="Nagamura Y."/>
            <person name="Antonio B.A."/>
            <person name="Kanamori H."/>
            <person name="Hosokawa S."/>
            <person name="Masukawa M."/>
            <person name="Arikawa K."/>
            <person name="Chiden Y."/>
            <person name="Hayashi M."/>
            <person name="Okamoto M."/>
            <person name="Ando T."/>
            <person name="Aoki H."/>
            <person name="Arita K."/>
            <person name="Hamada M."/>
            <person name="Harada C."/>
            <person name="Hijishita S."/>
            <person name="Honda M."/>
            <person name="Ichikawa Y."/>
            <person name="Idonuma A."/>
            <person name="Iijima M."/>
            <person name="Ikeda M."/>
            <person name="Ikeno M."/>
            <person name="Itoh S."/>
            <person name="Itoh T."/>
            <person name="Itoh Y."/>
            <person name="Itoh Y."/>
            <person name="Iwabuchi A."/>
            <person name="Kamiya K."/>
            <person name="Karasawa W."/>
            <person name="Katagiri S."/>
            <person name="Kikuta A."/>
            <person name="Kobayashi N."/>
            <person name="Kono I."/>
            <person name="Machita K."/>
            <person name="Maehara T."/>
            <person name="Mizuno H."/>
            <person name="Mizubayashi T."/>
            <person name="Mukai Y."/>
            <person name="Nagasaki H."/>
            <person name="Nakashima M."/>
            <person name="Nakama Y."/>
            <person name="Nakamichi Y."/>
            <person name="Nakamura M."/>
            <person name="Namiki N."/>
            <person name="Negishi M."/>
            <person name="Ohta I."/>
            <person name="Ono N."/>
            <person name="Saji S."/>
            <person name="Sakai K."/>
            <person name="Shibata M."/>
            <person name="Shimokawa T."/>
            <person name="Shomura A."/>
            <person name="Song J."/>
            <person name="Takazaki Y."/>
            <person name="Terasawa K."/>
            <person name="Tsuji K."/>
            <person name="Waki K."/>
            <person name="Yamagata H."/>
            <person name="Yamane H."/>
            <person name="Yoshiki S."/>
            <person name="Yoshihara R."/>
            <person name="Yukawa K."/>
            <person name="Zhong H."/>
            <person name="Iwama H."/>
            <person name="Endo T."/>
            <person name="Ito H."/>
            <person name="Hahn J.H."/>
            <person name="Kim H.I."/>
            <person name="Eun M.Y."/>
            <person name="Yano M."/>
            <person name="Jiang J."/>
            <person name="Gojobori T."/>
        </authorList>
    </citation>
    <scope>NUCLEOTIDE SEQUENCE</scope>
</reference>
<accession>Q5NAI2</accession>
<dbReference type="Proteomes" id="UP000817658">
    <property type="component" value="Chromosome 1"/>
</dbReference>
<evidence type="ECO:0000313" key="4">
    <source>
        <dbReference type="Proteomes" id="UP000000763"/>
    </source>
</evidence>